<proteinExistence type="predicted"/>
<protein>
    <submittedName>
        <fullName evidence="1">Uncharacterized protein</fullName>
    </submittedName>
</protein>
<dbReference type="AlphaFoldDB" id="A0A2P2Q8B6"/>
<name>A0A2P2Q8B6_RHIMU</name>
<sequence length="34" mass="3975">MIFFFMVRLLEYCGDTSMNVANYAPFLHRLDSGD</sequence>
<evidence type="ECO:0000313" key="1">
    <source>
        <dbReference type="EMBL" id="MBX63211.1"/>
    </source>
</evidence>
<dbReference type="EMBL" id="GGEC01082727">
    <property type="protein sequence ID" value="MBX63211.1"/>
    <property type="molecule type" value="Transcribed_RNA"/>
</dbReference>
<organism evidence="1">
    <name type="scientific">Rhizophora mucronata</name>
    <name type="common">Asiatic mangrove</name>
    <dbReference type="NCBI Taxonomy" id="61149"/>
    <lineage>
        <taxon>Eukaryota</taxon>
        <taxon>Viridiplantae</taxon>
        <taxon>Streptophyta</taxon>
        <taxon>Embryophyta</taxon>
        <taxon>Tracheophyta</taxon>
        <taxon>Spermatophyta</taxon>
        <taxon>Magnoliopsida</taxon>
        <taxon>eudicotyledons</taxon>
        <taxon>Gunneridae</taxon>
        <taxon>Pentapetalae</taxon>
        <taxon>rosids</taxon>
        <taxon>fabids</taxon>
        <taxon>Malpighiales</taxon>
        <taxon>Rhizophoraceae</taxon>
        <taxon>Rhizophora</taxon>
    </lineage>
</organism>
<reference evidence="1" key="1">
    <citation type="submission" date="2018-02" db="EMBL/GenBank/DDBJ databases">
        <title>Rhizophora mucronata_Transcriptome.</title>
        <authorList>
            <person name="Meera S.P."/>
            <person name="Sreeshan A."/>
            <person name="Augustine A."/>
        </authorList>
    </citation>
    <scope>NUCLEOTIDE SEQUENCE</scope>
    <source>
        <tissue evidence="1">Leaf</tissue>
    </source>
</reference>
<accession>A0A2P2Q8B6</accession>